<gene>
    <name evidence="2" type="ORF">FHS25_006218</name>
</gene>
<keyword evidence="1" id="KW-0472">Membrane</keyword>
<evidence type="ECO:0000256" key="1">
    <source>
        <dbReference type="SAM" id="Phobius"/>
    </source>
</evidence>
<protein>
    <submittedName>
        <fullName evidence="2">Uncharacterized protein</fullName>
    </submittedName>
</protein>
<organism evidence="2 3">
    <name type="scientific">Rhizobium laguerreae</name>
    <dbReference type="NCBI Taxonomy" id="1076926"/>
    <lineage>
        <taxon>Bacteria</taxon>
        <taxon>Pseudomonadati</taxon>
        <taxon>Pseudomonadota</taxon>
        <taxon>Alphaproteobacteria</taxon>
        <taxon>Hyphomicrobiales</taxon>
        <taxon>Rhizobiaceae</taxon>
        <taxon>Rhizobium/Agrobacterium group</taxon>
        <taxon>Rhizobium</taxon>
    </lineage>
</organism>
<proteinExistence type="predicted"/>
<dbReference type="EMBL" id="JACHXX010000012">
    <property type="protein sequence ID" value="MBB3165706.1"/>
    <property type="molecule type" value="Genomic_DNA"/>
</dbReference>
<comment type="caution">
    <text evidence="2">The sequence shown here is derived from an EMBL/GenBank/DDBJ whole genome shotgun (WGS) entry which is preliminary data.</text>
</comment>
<keyword evidence="3" id="KW-1185">Reference proteome</keyword>
<evidence type="ECO:0000313" key="2">
    <source>
        <dbReference type="EMBL" id="MBB3165706.1"/>
    </source>
</evidence>
<keyword evidence="1" id="KW-1133">Transmembrane helix</keyword>
<reference evidence="2 3" key="1">
    <citation type="submission" date="2020-08" db="EMBL/GenBank/DDBJ databases">
        <title>Genomic Encyclopedia of Type Strains, Phase III (KMG-III): the genomes of soil and plant-associated and newly described type strains.</title>
        <authorList>
            <person name="Whitman W."/>
        </authorList>
    </citation>
    <scope>NUCLEOTIDE SEQUENCE [LARGE SCALE GENOMIC DNA]</scope>
    <source>
        <strain evidence="2 3">CECT 8280</strain>
    </source>
</reference>
<evidence type="ECO:0000313" key="3">
    <source>
        <dbReference type="Proteomes" id="UP000542811"/>
    </source>
</evidence>
<accession>A0ABR6GIN1</accession>
<sequence>MIPVYAFLSAVLEGSRLDKGGRWNIHAWGETIVAISAAMAVGYLGYRLWLLGY</sequence>
<keyword evidence="1" id="KW-0812">Transmembrane</keyword>
<feature type="transmembrane region" description="Helical" evidence="1">
    <location>
        <begin position="25"/>
        <end position="46"/>
    </location>
</feature>
<name>A0ABR6GIN1_9HYPH</name>
<dbReference type="Proteomes" id="UP000542811">
    <property type="component" value="Unassembled WGS sequence"/>
</dbReference>
<dbReference type="RefSeq" id="WP_246721427.1">
    <property type="nucleotide sequence ID" value="NZ_JACHXX010000012.1"/>
</dbReference>